<sequence length="391" mass="44625">MMCFPCRNELKVQVARNVSQKEEEEEKTEKPQYTIILSDRTRRWFLCLNGSTITSMEIALDEDLPYECAWTGSQDSVCIRVRPLLQPQQSIQLGEYTTSFRDAILCLQISAEVESSQRNVCLEVRASLKSVAKKDLSLAYRLLRSLRTARRKLKLALLKQGVGSKAARATIQIINRLVKVRHDMKMTQWDYEGITAVDQKGFIGVSGCRCEVPGNVEEEIDAYITFKAKQQNLAWEEQKLVRSLFDRTKKLSSWSNASLLAYKQHPSLSRILQGLNFLPRNMTDLETSLHLVPRYLTEEYTSEISKRSSNALERAVLLKLEEIVVRRRPKDFYFLNKSGCVKDWLNRLPGKSQSSNVSASDVCKSGTLRHPSLLSFAHGEVEVDHKMGLSE</sequence>
<name>W6US26_ECHGR</name>
<dbReference type="OrthoDB" id="10370269at2759"/>
<proteinExistence type="predicted"/>
<keyword evidence="2" id="KW-1185">Reference proteome</keyword>
<accession>W6US26</accession>
<dbReference type="RefSeq" id="XP_024352358.1">
    <property type="nucleotide sequence ID" value="XM_024493259.1"/>
</dbReference>
<dbReference type="CTD" id="36339725"/>
<comment type="caution">
    <text evidence="1">The sequence shown here is derived from an EMBL/GenBank/DDBJ whole genome shotgun (WGS) entry which is preliminary data.</text>
</comment>
<dbReference type="Proteomes" id="UP000019149">
    <property type="component" value="Unassembled WGS sequence"/>
</dbReference>
<reference evidence="1 2" key="1">
    <citation type="journal article" date="2013" name="Nat. Genet.">
        <title>The genome of the hydatid tapeworm Echinococcus granulosus.</title>
        <authorList>
            <person name="Zheng H."/>
            <person name="Zhang W."/>
            <person name="Zhang L."/>
            <person name="Zhang Z."/>
            <person name="Li J."/>
            <person name="Lu G."/>
            <person name="Zhu Y."/>
            <person name="Wang Y."/>
            <person name="Huang Y."/>
            <person name="Liu J."/>
            <person name="Kang H."/>
            <person name="Chen J."/>
            <person name="Wang L."/>
            <person name="Chen A."/>
            <person name="Yu S."/>
            <person name="Gao Z."/>
            <person name="Jin L."/>
            <person name="Gu W."/>
            <person name="Wang Z."/>
            <person name="Zhao L."/>
            <person name="Shi B."/>
            <person name="Wen H."/>
            <person name="Lin R."/>
            <person name="Jones M.K."/>
            <person name="Brejova B."/>
            <person name="Vinar T."/>
            <person name="Zhao G."/>
            <person name="McManus D.P."/>
            <person name="Chen Z."/>
            <person name="Zhou Y."/>
            <person name="Wang S."/>
        </authorList>
    </citation>
    <scope>NUCLEOTIDE SEQUENCE [LARGE SCALE GENOMIC DNA]</scope>
</reference>
<protein>
    <submittedName>
        <fullName evidence="1">Uncharacterized protein</fullName>
    </submittedName>
</protein>
<dbReference type="GeneID" id="36339725"/>
<dbReference type="EMBL" id="APAU02000023">
    <property type="protein sequence ID" value="EUB61162.1"/>
    <property type="molecule type" value="Genomic_DNA"/>
</dbReference>
<dbReference type="AlphaFoldDB" id="W6US26"/>
<evidence type="ECO:0000313" key="1">
    <source>
        <dbReference type="EMBL" id="EUB61162.1"/>
    </source>
</evidence>
<dbReference type="KEGG" id="egl:EGR_04010"/>
<gene>
    <name evidence="1" type="ORF">EGR_04010</name>
</gene>
<evidence type="ECO:0000313" key="2">
    <source>
        <dbReference type="Proteomes" id="UP000019149"/>
    </source>
</evidence>
<organism evidence="1 2">
    <name type="scientific">Echinococcus granulosus</name>
    <name type="common">Hydatid tapeworm</name>
    <dbReference type="NCBI Taxonomy" id="6210"/>
    <lineage>
        <taxon>Eukaryota</taxon>
        <taxon>Metazoa</taxon>
        <taxon>Spiralia</taxon>
        <taxon>Lophotrochozoa</taxon>
        <taxon>Platyhelminthes</taxon>
        <taxon>Cestoda</taxon>
        <taxon>Eucestoda</taxon>
        <taxon>Cyclophyllidea</taxon>
        <taxon>Taeniidae</taxon>
        <taxon>Echinococcus</taxon>
        <taxon>Echinococcus granulosus group</taxon>
    </lineage>
</organism>